<organism evidence="3 4">
    <name type="scientific">Candida verbasci</name>
    <dbReference type="NCBI Taxonomy" id="1227364"/>
    <lineage>
        <taxon>Eukaryota</taxon>
        <taxon>Fungi</taxon>
        <taxon>Dikarya</taxon>
        <taxon>Ascomycota</taxon>
        <taxon>Saccharomycotina</taxon>
        <taxon>Pichiomycetes</taxon>
        <taxon>Debaryomycetaceae</taxon>
        <taxon>Candida/Lodderomyces clade</taxon>
        <taxon>Candida</taxon>
    </lineage>
</organism>
<sequence>MTSQIQLNTIKLSILSLSREKSWLFTNSILQLLYHSIEEYKDEDEVNCNNQNNLDDSDNDYDDEYSSSSISSYESDENLRKSIDNTSKIKIEDKTENQDQDDLFFHISYTPCEVTIICSKRLMSKLFSNPIQLCKELNFDDVELIEQDFLSLIVESDGSFDKSLRILELTKPLSENNISLFYLSSHFNDIVLFPIQFKNKVVKILHEKFEFETAFDFDDDDDISAHELNELEIFEKLKKNYISPIINERVKLLLTGSRSNEVKNSILKIAKILSTTNLIPKYFTITRTSFTELSLILPKSTKKRAKLGFDAKYIIGSVQDTIIPITIDLHQLPIDTTGIVASLANKLIKNGDNLIELNYFSMAKSGIIMVPIENLELVSSILKNI</sequence>
<feature type="domain" description="CASTOR ACT" evidence="2">
    <location>
        <begin position="145"/>
        <end position="207"/>
    </location>
</feature>
<dbReference type="AlphaFoldDB" id="A0A9W4XB86"/>
<dbReference type="Gene3D" id="3.30.2130.10">
    <property type="entry name" value="VC0802-like"/>
    <property type="match status" value="2"/>
</dbReference>
<reference evidence="3" key="1">
    <citation type="submission" date="2022-12" db="EMBL/GenBank/DDBJ databases">
        <authorList>
            <person name="Brejova B."/>
        </authorList>
    </citation>
    <scope>NUCLEOTIDE SEQUENCE</scope>
</reference>
<protein>
    <recommendedName>
        <fullName evidence="2">CASTOR ACT domain-containing protein</fullName>
    </recommendedName>
</protein>
<dbReference type="GO" id="GO:0006520">
    <property type="term" value="P:amino acid metabolic process"/>
    <property type="evidence" value="ECO:0007669"/>
    <property type="project" value="UniProtKB-ARBA"/>
</dbReference>
<feature type="region of interest" description="Disordered" evidence="1">
    <location>
        <begin position="47"/>
        <end position="78"/>
    </location>
</feature>
<comment type="caution">
    <text evidence="3">The sequence shown here is derived from an EMBL/GenBank/DDBJ whole genome shotgun (WGS) entry which is preliminary data.</text>
</comment>
<gene>
    <name evidence="3" type="ORF">CANVERA_P3703</name>
</gene>
<evidence type="ECO:0000313" key="4">
    <source>
        <dbReference type="Proteomes" id="UP001152885"/>
    </source>
</evidence>
<evidence type="ECO:0000259" key="2">
    <source>
        <dbReference type="Pfam" id="PF13840"/>
    </source>
</evidence>
<dbReference type="PANTHER" id="PTHR31131:SF6">
    <property type="entry name" value="CASTOR ACT DOMAIN-CONTAINING PROTEIN"/>
    <property type="match status" value="1"/>
</dbReference>
<accession>A0A9W4XB86</accession>
<dbReference type="OrthoDB" id="58529at2759"/>
<dbReference type="GO" id="GO:0046394">
    <property type="term" value="P:carboxylic acid biosynthetic process"/>
    <property type="evidence" value="ECO:0007669"/>
    <property type="project" value="UniProtKB-ARBA"/>
</dbReference>
<dbReference type="PANTHER" id="PTHR31131">
    <property type="entry name" value="CHROMOSOME 1, WHOLE GENOME SHOTGUN SEQUENCE"/>
    <property type="match status" value="1"/>
</dbReference>
<evidence type="ECO:0000313" key="3">
    <source>
        <dbReference type="EMBL" id="CAI5759194.1"/>
    </source>
</evidence>
<name>A0A9W4XB86_9ASCO</name>
<evidence type="ECO:0000256" key="1">
    <source>
        <dbReference type="SAM" id="MobiDB-lite"/>
    </source>
</evidence>
<feature type="domain" description="CASTOR ACT" evidence="2">
    <location>
        <begin position="318"/>
        <end position="383"/>
    </location>
</feature>
<dbReference type="Proteomes" id="UP001152885">
    <property type="component" value="Unassembled WGS sequence"/>
</dbReference>
<proteinExistence type="predicted"/>
<keyword evidence="4" id="KW-1185">Reference proteome</keyword>
<dbReference type="InterPro" id="IPR045865">
    <property type="entry name" value="ACT-like_dom_sf"/>
</dbReference>
<feature type="compositionally biased region" description="Acidic residues" evidence="1">
    <location>
        <begin position="55"/>
        <end position="65"/>
    </location>
</feature>
<dbReference type="InterPro" id="IPR027795">
    <property type="entry name" value="CASTOR_ACT_dom"/>
</dbReference>
<dbReference type="SUPFAM" id="SSF55021">
    <property type="entry name" value="ACT-like"/>
    <property type="match status" value="1"/>
</dbReference>
<dbReference type="Pfam" id="PF13840">
    <property type="entry name" value="ACT_7"/>
    <property type="match status" value="2"/>
</dbReference>
<dbReference type="EMBL" id="CANTUO010000004">
    <property type="protein sequence ID" value="CAI5759194.1"/>
    <property type="molecule type" value="Genomic_DNA"/>
</dbReference>
<dbReference type="InterPro" id="IPR051719">
    <property type="entry name" value="CASTOR_mTORC1"/>
</dbReference>